<organism evidence="7 8">
    <name type="scientific">Noviherbaspirillum saxi</name>
    <dbReference type="NCBI Taxonomy" id="2320863"/>
    <lineage>
        <taxon>Bacteria</taxon>
        <taxon>Pseudomonadati</taxon>
        <taxon>Pseudomonadota</taxon>
        <taxon>Betaproteobacteria</taxon>
        <taxon>Burkholderiales</taxon>
        <taxon>Oxalobacteraceae</taxon>
        <taxon>Noviherbaspirillum</taxon>
    </lineage>
</organism>
<evidence type="ECO:0000313" key="7">
    <source>
        <dbReference type="EMBL" id="RJF97431.1"/>
    </source>
</evidence>
<dbReference type="PANTHER" id="PTHR42684:SF1">
    <property type="entry name" value="BETA-ALANINE--PYRUVATE AMINOTRANSFERASE"/>
    <property type="match status" value="1"/>
</dbReference>
<dbReference type="GO" id="GO:0030170">
    <property type="term" value="F:pyridoxal phosphate binding"/>
    <property type="evidence" value="ECO:0007669"/>
    <property type="project" value="InterPro"/>
</dbReference>
<dbReference type="Proteomes" id="UP000265955">
    <property type="component" value="Unassembled WGS sequence"/>
</dbReference>
<dbReference type="InterPro" id="IPR049704">
    <property type="entry name" value="Aminotrans_3_PPA_site"/>
</dbReference>
<protein>
    <submittedName>
        <fullName evidence="7">Aspartate aminotransferase family protein</fullName>
    </submittedName>
</protein>
<dbReference type="InterPro" id="IPR005814">
    <property type="entry name" value="Aminotrans_3"/>
</dbReference>
<dbReference type="PIRSF" id="PIRSF000521">
    <property type="entry name" value="Transaminase_4ab_Lys_Orn"/>
    <property type="match status" value="1"/>
</dbReference>
<dbReference type="GO" id="GO:0009102">
    <property type="term" value="P:biotin biosynthetic process"/>
    <property type="evidence" value="ECO:0007669"/>
    <property type="project" value="TreeGrafter"/>
</dbReference>
<dbReference type="RefSeq" id="WP_119767382.1">
    <property type="nucleotide sequence ID" value="NZ_QYUO01000001.1"/>
</dbReference>
<keyword evidence="4 7" id="KW-0808">Transferase</keyword>
<sequence length="445" mass="48257">MSQIQNPSAIPSPASLDPYWMPFTSNRRFKQNPQLLVEADGMYYTRADGKRVLDGIAGLWCVNAGHRRREIVEAISCMAHQLDYAPSFQSGHPLAFEFAEQLVSEAPAGFSNVFFSNSGSEAVDTALKIALAYQRARGNASRVRLIGRARAYHGVGFGGLSVSGISSHRKAFGNLPPYTDHLPHTYNRAEMGFSRGQPTWGAHLADDLSNLVALHDASTVAAVIVEPVSGSTGVLVPPVDYLQRLRKICDEHGILLIFDEVITGFGRVGGAFSADFFGVVPDIITSAKGLTNGAVPMGATLVRSHVYDALMQGAPDAIELPHGYTYSGHPLACAAGLAALKIYRDEELFSRAQRMSPYWEDAAHSLKGLPYVVDIRNIGLLAAIELEPIPGQPGKRGYDCHMRCLEKGALIRATGDTMVFSPPLIIEKEEVDTLFSTLTDVLKNM</sequence>
<keyword evidence="8" id="KW-1185">Reference proteome</keyword>
<proteinExistence type="inferred from homology"/>
<dbReference type="InterPro" id="IPR015421">
    <property type="entry name" value="PyrdxlP-dep_Trfase_major"/>
</dbReference>
<reference evidence="8" key="1">
    <citation type="submission" date="2018-09" db="EMBL/GenBank/DDBJ databases">
        <authorList>
            <person name="Zhu H."/>
        </authorList>
    </citation>
    <scope>NUCLEOTIDE SEQUENCE [LARGE SCALE GENOMIC DNA]</scope>
    <source>
        <strain evidence="8">K1R23-30</strain>
    </source>
</reference>
<evidence type="ECO:0000256" key="2">
    <source>
        <dbReference type="ARBA" id="ARBA00008954"/>
    </source>
</evidence>
<evidence type="ECO:0000256" key="5">
    <source>
        <dbReference type="ARBA" id="ARBA00022898"/>
    </source>
</evidence>
<evidence type="ECO:0000256" key="3">
    <source>
        <dbReference type="ARBA" id="ARBA00022576"/>
    </source>
</evidence>
<dbReference type="Gene3D" id="3.40.640.10">
    <property type="entry name" value="Type I PLP-dependent aspartate aminotransferase-like (Major domain)"/>
    <property type="match status" value="1"/>
</dbReference>
<evidence type="ECO:0000256" key="1">
    <source>
        <dbReference type="ARBA" id="ARBA00001933"/>
    </source>
</evidence>
<dbReference type="SUPFAM" id="SSF53383">
    <property type="entry name" value="PLP-dependent transferases"/>
    <property type="match status" value="1"/>
</dbReference>
<dbReference type="AlphaFoldDB" id="A0A3A3FTB3"/>
<dbReference type="FunFam" id="3.40.640.10:FF:000014">
    <property type="entry name" value="Adenosylmethionine-8-amino-7-oxononanoate aminotransferase, probable"/>
    <property type="match status" value="1"/>
</dbReference>
<dbReference type="PANTHER" id="PTHR42684">
    <property type="entry name" value="ADENOSYLMETHIONINE-8-AMINO-7-OXONONANOATE AMINOTRANSFERASE"/>
    <property type="match status" value="1"/>
</dbReference>
<dbReference type="PROSITE" id="PS00600">
    <property type="entry name" value="AA_TRANSFER_CLASS_3"/>
    <property type="match status" value="1"/>
</dbReference>
<dbReference type="CDD" id="cd00610">
    <property type="entry name" value="OAT_like"/>
    <property type="match status" value="1"/>
</dbReference>
<dbReference type="Pfam" id="PF00202">
    <property type="entry name" value="Aminotran_3"/>
    <property type="match status" value="1"/>
</dbReference>
<keyword evidence="3 7" id="KW-0032">Aminotransferase</keyword>
<dbReference type="InterPro" id="IPR015424">
    <property type="entry name" value="PyrdxlP-dep_Trfase"/>
</dbReference>
<comment type="caution">
    <text evidence="7">The sequence shown here is derived from an EMBL/GenBank/DDBJ whole genome shotgun (WGS) entry which is preliminary data.</text>
</comment>
<dbReference type="InterPro" id="IPR015422">
    <property type="entry name" value="PyrdxlP-dep_Trfase_small"/>
</dbReference>
<gene>
    <name evidence="7" type="ORF">D3871_01955</name>
</gene>
<evidence type="ECO:0000313" key="8">
    <source>
        <dbReference type="Proteomes" id="UP000265955"/>
    </source>
</evidence>
<evidence type="ECO:0000256" key="6">
    <source>
        <dbReference type="RuleBase" id="RU003560"/>
    </source>
</evidence>
<dbReference type="GO" id="GO:0004015">
    <property type="term" value="F:adenosylmethionine-8-amino-7-oxononanoate transaminase activity"/>
    <property type="evidence" value="ECO:0007669"/>
    <property type="project" value="TreeGrafter"/>
</dbReference>
<comment type="similarity">
    <text evidence="2 6">Belongs to the class-III pyridoxal-phosphate-dependent aminotransferase family.</text>
</comment>
<dbReference type="Gene3D" id="3.90.1150.10">
    <property type="entry name" value="Aspartate Aminotransferase, domain 1"/>
    <property type="match status" value="1"/>
</dbReference>
<dbReference type="EMBL" id="QYUO01000001">
    <property type="protein sequence ID" value="RJF97431.1"/>
    <property type="molecule type" value="Genomic_DNA"/>
</dbReference>
<name>A0A3A3FTB3_9BURK</name>
<evidence type="ECO:0000256" key="4">
    <source>
        <dbReference type="ARBA" id="ARBA00022679"/>
    </source>
</evidence>
<dbReference type="OrthoDB" id="3398487at2"/>
<accession>A0A3A3FTB3</accession>
<comment type="cofactor">
    <cofactor evidence="1">
        <name>pyridoxal 5'-phosphate</name>
        <dbReference type="ChEBI" id="CHEBI:597326"/>
    </cofactor>
</comment>
<keyword evidence="5 6" id="KW-0663">Pyridoxal phosphate</keyword>